<dbReference type="GO" id="GO:0003677">
    <property type="term" value="F:DNA binding"/>
    <property type="evidence" value="ECO:0007669"/>
    <property type="project" value="UniProtKB-KW"/>
</dbReference>
<dbReference type="Gene3D" id="1.10.10.10">
    <property type="entry name" value="Winged helix-like DNA-binding domain superfamily/Winged helix DNA-binding domain"/>
    <property type="match status" value="1"/>
</dbReference>
<proteinExistence type="inferred from homology"/>
<organism evidence="9 10">
    <name type="scientific">Williamsia herbipolensis</name>
    <dbReference type="NCBI Taxonomy" id="1603258"/>
    <lineage>
        <taxon>Bacteria</taxon>
        <taxon>Bacillati</taxon>
        <taxon>Actinomycetota</taxon>
        <taxon>Actinomycetes</taxon>
        <taxon>Mycobacteriales</taxon>
        <taxon>Nocardiaceae</taxon>
        <taxon>Williamsia</taxon>
    </lineage>
</organism>
<dbReference type="GO" id="GO:0006352">
    <property type="term" value="P:DNA-templated transcription initiation"/>
    <property type="evidence" value="ECO:0007669"/>
    <property type="project" value="InterPro"/>
</dbReference>
<dbReference type="InterPro" id="IPR039425">
    <property type="entry name" value="RNA_pol_sigma-70-like"/>
</dbReference>
<dbReference type="InterPro" id="IPR013325">
    <property type="entry name" value="RNA_pol_sigma_r2"/>
</dbReference>
<keyword evidence="2 6" id="KW-0805">Transcription regulation</keyword>
<gene>
    <name evidence="9" type="ORF">OG579_14570</name>
</gene>
<evidence type="ECO:0000256" key="5">
    <source>
        <dbReference type="ARBA" id="ARBA00023163"/>
    </source>
</evidence>
<comment type="similarity">
    <text evidence="1 6">Belongs to the sigma-70 factor family. ECF subfamily.</text>
</comment>
<dbReference type="Proteomes" id="UP001432128">
    <property type="component" value="Chromosome"/>
</dbReference>
<dbReference type="AlphaFoldDB" id="A0AAU4JYU5"/>
<protein>
    <recommendedName>
        <fullName evidence="6">RNA polymerase sigma factor</fullName>
    </recommendedName>
</protein>
<keyword evidence="4 6" id="KW-0238">DNA-binding</keyword>
<dbReference type="PANTHER" id="PTHR43133:SF8">
    <property type="entry name" value="RNA POLYMERASE SIGMA FACTOR HI_1459-RELATED"/>
    <property type="match status" value="1"/>
</dbReference>
<dbReference type="Pfam" id="PF04542">
    <property type="entry name" value="Sigma70_r2"/>
    <property type="match status" value="1"/>
</dbReference>
<keyword evidence="5 6" id="KW-0804">Transcription</keyword>
<dbReference type="Pfam" id="PF08281">
    <property type="entry name" value="Sigma70_r4_2"/>
    <property type="match status" value="1"/>
</dbReference>
<evidence type="ECO:0000259" key="8">
    <source>
        <dbReference type="Pfam" id="PF08281"/>
    </source>
</evidence>
<sequence>MWGDDQDAVVLTDRELVEHARLGDRGAFDTLVDRFGPRLHGFARRMLADECTVQEVVQDSFVAAWRGLDHFRHDSSVQTWLFAICSRKIVDAYRKRSPVPIGDDILDLGGPSTLGLPLSATTSDAFVDALEKELSVLPPRQRAAWILREVEQMPFGDIGEVLGVASAAARGHYVRARTALRGSMRSWQ</sequence>
<keyword evidence="3 6" id="KW-0731">Sigma factor</keyword>
<evidence type="ECO:0000313" key="9">
    <source>
        <dbReference type="EMBL" id="WUM18946.1"/>
    </source>
</evidence>
<accession>A0AAU4JYU5</accession>
<feature type="domain" description="RNA polymerase sigma factor 70 region 4 type 2" evidence="8">
    <location>
        <begin position="129"/>
        <end position="180"/>
    </location>
</feature>
<evidence type="ECO:0000259" key="7">
    <source>
        <dbReference type="Pfam" id="PF04542"/>
    </source>
</evidence>
<evidence type="ECO:0000256" key="3">
    <source>
        <dbReference type="ARBA" id="ARBA00023082"/>
    </source>
</evidence>
<dbReference type="Gene3D" id="1.10.1740.10">
    <property type="match status" value="1"/>
</dbReference>
<evidence type="ECO:0000256" key="1">
    <source>
        <dbReference type="ARBA" id="ARBA00010641"/>
    </source>
</evidence>
<dbReference type="InterPro" id="IPR000838">
    <property type="entry name" value="RNA_pol_sigma70_ECF_CS"/>
</dbReference>
<evidence type="ECO:0000256" key="4">
    <source>
        <dbReference type="ARBA" id="ARBA00023125"/>
    </source>
</evidence>
<dbReference type="KEGG" id="whr:OG579_14570"/>
<dbReference type="InterPro" id="IPR013324">
    <property type="entry name" value="RNA_pol_sigma_r3/r4-like"/>
</dbReference>
<dbReference type="InterPro" id="IPR013249">
    <property type="entry name" value="RNA_pol_sigma70_r4_t2"/>
</dbReference>
<evidence type="ECO:0000256" key="2">
    <source>
        <dbReference type="ARBA" id="ARBA00023015"/>
    </source>
</evidence>
<dbReference type="InterPro" id="IPR007627">
    <property type="entry name" value="RNA_pol_sigma70_r2"/>
</dbReference>
<evidence type="ECO:0000256" key="6">
    <source>
        <dbReference type="RuleBase" id="RU000716"/>
    </source>
</evidence>
<dbReference type="InterPro" id="IPR014284">
    <property type="entry name" value="RNA_pol_sigma-70_dom"/>
</dbReference>
<dbReference type="SUPFAM" id="SSF88659">
    <property type="entry name" value="Sigma3 and sigma4 domains of RNA polymerase sigma factors"/>
    <property type="match status" value="1"/>
</dbReference>
<keyword evidence="10" id="KW-1185">Reference proteome</keyword>
<dbReference type="SUPFAM" id="SSF88946">
    <property type="entry name" value="Sigma2 domain of RNA polymerase sigma factors"/>
    <property type="match status" value="1"/>
</dbReference>
<feature type="domain" description="RNA polymerase sigma-70 region 2" evidence="7">
    <location>
        <begin position="31"/>
        <end position="97"/>
    </location>
</feature>
<name>A0AAU4JYU5_9NOCA</name>
<dbReference type="RefSeq" id="WP_045824648.1">
    <property type="nucleotide sequence ID" value="NZ_CP108021.1"/>
</dbReference>
<dbReference type="GO" id="GO:0006950">
    <property type="term" value="P:response to stress"/>
    <property type="evidence" value="ECO:0007669"/>
    <property type="project" value="UniProtKB-ARBA"/>
</dbReference>
<dbReference type="NCBIfam" id="TIGR02937">
    <property type="entry name" value="sigma70-ECF"/>
    <property type="match status" value="1"/>
</dbReference>
<dbReference type="PANTHER" id="PTHR43133">
    <property type="entry name" value="RNA POLYMERASE ECF-TYPE SIGMA FACTO"/>
    <property type="match status" value="1"/>
</dbReference>
<dbReference type="PROSITE" id="PS01063">
    <property type="entry name" value="SIGMA70_ECF"/>
    <property type="match status" value="1"/>
</dbReference>
<reference evidence="9 10" key="1">
    <citation type="submission" date="2022-10" db="EMBL/GenBank/DDBJ databases">
        <title>The complete genomes of actinobacterial strains from the NBC collection.</title>
        <authorList>
            <person name="Joergensen T.S."/>
            <person name="Alvarez Arevalo M."/>
            <person name="Sterndorff E.B."/>
            <person name="Faurdal D."/>
            <person name="Vuksanovic O."/>
            <person name="Mourched A.-S."/>
            <person name="Charusanti P."/>
            <person name="Shaw S."/>
            <person name="Blin K."/>
            <person name="Weber T."/>
        </authorList>
    </citation>
    <scope>NUCLEOTIDE SEQUENCE [LARGE SCALE GENOMIC DNA]</scope>
    <source>
        <strain evidence="9 10">NBC_00319</strain>
    </source>
</reference>
<dbReference type="GO" id="GO:0016987">
    <property type="term" value="F:sigma factor activity"/>
    <property type="evidence" value="ECO:0007669"/>
    <property type="project" value="UniProtKB-KW"/>
</dbReference>
<dbReference type="EMBL" id="CP108021">
    <property type="protein sequence ID" value="WUM18946.1"/>
    <property type="molecule type" value="Genomic_DNA"/>
</dbReference>
<evidence type="ECO:0000313" key="10">
    <source>
        <dbReference type="Proteomes" id="UP001432128"/>
    </source>
</evidence>
<dbReference type="InterPro" id="IPR036388">
    <property type="entry name" value="WH-like_DNA-bd_sf"/>
</dbReference>